<dbReference type="InterPro" id="IPR042229">
    <property type="entry name" value="Listeria/Bacterioides_rpt_sf"/>
</dbReference>
<comment type="subcellular location">
    <subcellularLocation>
        <location evidence="1">Cell envelope</location>
    </subcellularLocation>
</comment>
<organism evidence="2">
    <name type="scientific">marine sediment metagenome</name>
    <dbReference type="NCBI Taxonomy" id="412755"/>
    <lineage>
        <taxon>unclassified sequences</taxon>
        <taxon>metagenomes</taxon>
        <taxon>ecological metagenomes</taxon>
    </lineage>
</organism>
<dbReference type="InterPro" id="IPR013378">
    <property type="entry name" value="InlB-like_B-rpt"/>
</dbReference>
<dbReference type="AlphaFoldDB" id="X1H7T5"/>
<feature type="non-terminal residue" evidence="2">
    <location>
        <position position="278"/>
    </location>
</feature>
<dbReference type="Pfam" id="PF09479">
    <property type="entry name" value="Flg_new"/>
    <property type="match status" value="2"/>
</dbReference>
<gene>
    <name evidence="2" type="ORF">S03H2_38039</name>
</gene>
<evidence type="ECO:0000313" key="2">
    <source>
        <dbReference type="EMBL" id="GAH53120.1"/>
    </source>
</evidence>
<evidence type="ECO:0000256" key="1">
    <source>
        <dbReference type="ARBA" id="ARBA00004196"/>
    </source>
</evidence>
<comment type="caution">
    <text evidence="2">The sequence shown here is derived from an EMBL/GenBank/DDBJ whole genome shotgun (WGS) entry which is preliminary data.</text>
</comment>
<reference evidence="2" key="1">
    <citation type="journal article" date="2014" name="Front. Microbiol.">
        <title>High frequency of phylogenetically diverse reductive dehalogenase-homologous genes in deep subseafloor sedimentary metagenomes.</title>
        <authorList>
            <person name="Kawai M."/>
            <person name="Futagami T."/>
            <person name="Toyoda A."/>
            <person name="Takaki Y."/>
            <person name="Nishi S."/>
            <person name="Hori S."/>
            <person name="Arai W."/>
            <person name="Tsubouchi T."/>
            <person name="Morono Y."/>
            <person name="Uchiyama I."/>
            <person name="Ito T."/>
            <person name="Fujiyama A."/>
            <person name="Inagaki F."/>
            <person name="Takami H."/>
        </authorList>
    </citation>
    <scope>NUCLEOTIDE SEQUENCE</scope>
    <source>
        <strain evidence="2">Expedition CK06-06</strain>
    </source>
</reference>
<feature type="non-terminal residue" evidence="2">
    <location>
        <position position="1"/>
    </location>
</feature>
<accession>X1H7T5</accession>
<dbReference type="EMBL" id="BARU01023438">
    <property type="protein sequence ID" value="GAH53120.1"/>
    <property type="molecule type" value="Genomic_DNA"/>
</dbReference>
<sequence>DFVGGGGGFVDPCAGNTAPVINEVTLDGELITESRVYLTVGTSYTFCVYATDDGILPQPLAYSLTIDGDVFDIGTSDSGSICFSGELLPEVVGNYTVYVNVSDGCEDGTTTWPLFPFTVVVEPEPAEPGTYTVTYHGNGSTGGTVPVDGSSPYYAGVEVTVLGQGGIDRTNYGFTGWNTLADGTGTGYVETDTFTMPVDHVTLYAQWIGDTKYNVTYDANGGTGTQTDSLSPYYAGVTVIVLGQGSMDFDRHNFTGWNTLADGTGTGYVETDTFTMPG</sequence>
<protein>
    <recommendedName>
        <fullName evidence="3">Bacterial repeat domain-containing protein</fullName>
    </recommendedName>
</protein>
<name>X1H7T5_9ZZZZ</name>
<dbReference type="Gene3D" id="2.60.40.4270">
    <property type="entry name" value="Listeria-Bacteroides repeat domain"/>
    <property type="match status" value="1"/>
</dbReference>
<dbReference type="NCBIfam" id="TIGR02543">
    <property type="entry name" value="List_Bact_rpt"/>
    <property type="match status" value="1"/>
</dbReference>
<evidence type="ECO:0008006" key="3">
    <source>
        <dbReference type="Google" id="ProtNLM"/>
    </source>
</evidence>
<proteinExistence type="predicted"/>
<dbReference type="GO" id="GO:0030313">
    <property type="term" value="C:cell envelope"/>
    <property type="evidence" value="ECO:0007669"/>
    <property type="project" value="UniProtKB-SubCell"/>
</dbReference>